<dbReference type="InterPro" id="IPR001173">
    <property type="entry name" value="Glyco_trans_2-like"/>
</dbReference>
<evidence type="ECO:0000256" key="1">
    <source>
        <dbReference type="ARBA" id="ARBA00004141"/>
    </source>
</evidence>
<evidence type="ECO:0000313" key="9">
    <source>
        <dbReference type="EMBL" id="MBU9837201.1"/>
    </source>
</evidence>
<keyword evidence="3" id="KW-0808">Transferase</keyword>
<evidence type="ECO:0000256" key="2">
    <source>
        <dbReference type="ARBA" id="ARBA00022676"/>
    </source>
</evidence>
<dbReference type="PANTHER" id="PTHR48090">
    <property type="entry name" value="UNDECAPRENYL-PHOSPHATE 4-DEOXY-4-FORMAMIDO-L-ARABINOSE TRANSFERASE-RELATED"/>
    <property type="match status" value="1"/>
</dbReference>
<protein>
    <submittedName>
        <fullName evidence="9">Glycosyltransferase family 2 protein</fullName>
    </submittedName>
</protein>
<evidence type="ECO:0000256" key="5">
    <source>
        <dbReference type="ARBA" id="ARBA00022989"/>
    </source>
</evidence>
<feature type="domain" description="Glycosyltransferase 2-like" evidence="8">
    <location>
        <begin position="19"/>
        <end position="186"/>
    </location>
</feature>
<feature type="transmembrane region" description="Helical" evidence="7">
    <location>
        <begin position="280"/>
        <end position="304"/>
    </location>
</feature>
<dbReference type="PANTHER" id="PTHR48090:SF1">
    <property type="entry name" value="PROPHAGE BACTOPRENOL GLUCOSYL TRANSFERASE HOMOLOG"/>
    <property type="match status" value="1"/>
</dbReference>
<proteinExistence type="predicted"/>
<dbReference type="RefSeq" id="WP_217139118.1">
    <property type="nucleotide sequence ID" value="NZ_JAFMOU010000071.1"/>
</dbReference>
<keyword evidence="6 7" id="KW-0472">Membrane</keyword>
<evidence type="ECO:0000313" key="10">
    <source>
        <dbReference type="Proteomes" id="UP000699865"/>
    </source>
</evidence>
<keyword evidence="4 7" id="KW-0812">Transmembrane</keyword>
<feature type="transmembrane region" description="Helical" evidence="7">
    <location>
        <begin position="248"/>
        <end position="268"/>
    </location>
</feature>
<accession>A0ABS6L5T7</accession>
<comment type="caution">
    <text evidence="9">The sequence shown here is derived from an EMBL/GenBank/DDBJ whole genome shotgun (WGS) entry which is preliminary data.</text>
</comment>
<gene>
    <name evidence="9" type="ORF">J1786_20575</name>
</gene>
<evidence type="ECO:0000256" key="3">
    <source>
        <dbReference type="ARBA" id="ARBA00022679"/>
    </source>
</evidence>
<dbReference type="Pfam" id="PF00535">
    <property type="entry name" value="Glycos_transf_2"/>
    <property type="match status" value="1"/>
</dbReference>
<sequence>MNDFDIPQECDNTPPRMEIVVPCYNEKEAFPHCLKVLGEVLCNLISTQKIGAGSKIIFVDDGSKDDTWDQIKEACQKNTFVSGIKLSKNRGHQNALIAGLANTTADVVVSIDADLQDDVRCIETMVEKYQEGNDIVYGVRDDRSTDSAFKRISANLFYSLMEKMGVNQVSNHADYRLMSRKAVDCLLTFKEQNMYIRGIVPLLGFNSARVYYSRDDRVAGESKYPLKKMLSLAVEGITSLTITPLRMISALGFITCLISIITAIYTIFEKITGSTVEGWTSVMISIIFLGGVQLLCLGVIGEYVGKIYIETKGRPRFFVEEKRGDNNEFK</sequence>
<evidence type="ECO:0000256" key="7">
    <source>
        <dbReference type="SAM" id="Phobius"/>
    </source>
</evidence>
<dbReference type="InterPro" id="IPR050256">
    <property type="entry name" value="Glycosyltransferase_2"/>
</dbReference>
<keyword evidence="5 7" id="KW-1133">Transmembrane helix</keyword>
<evidence type="ECO:0000256" key="6">
    <source>
        <dbReference type="ARBA" id="ARBA00023136"/>
    </source>
</evidence>
<name>A0ABS6L5T7_9GAMM</name>
<evidence type="ECO:0000256" key="4">
    <source>
        <dbReference type="ARBA" id="ARBA00022692"/>
    </source>
</evidence>
<evidence type="ECO:0000259" key="8">
    <source>
        <dbReference type="Pfam" id="PF00535"/>
    </source>
</evidence>
<organism evidence="9 10">
    <name type="scientific">Rahnella perminowiae</name>
    <dbReference type="NCBI Taxonomy" id="2816244"/>
    <lineage>
        <taxon>Bacteria</taxon>
        <taxon>Pseudomonadati</taxon>
        <taxon>Pseudomonadota</taxon>
        <taxon>Gammaproteobacteria</taxon>
        <taxon>Enterobacterales</taxon>
        <taxon>Yersiniaceae</taxon>
        <taxon>Rahnella</taxon>
    </lineage>
</organism>
<dbReference type="EMBL" id="JAFMOU010000071">
    <property type="protein sequence ID" value="MBU9837201.1"/>
    <property type="molecule type" value="Genomic_DNA"/>
</dbReference>
<dbReference type="Proteomes" id="UP000699865">
    <property type="component" value="Unassembled WGS sequence"/>
</dbReference>
<comment type="subcellular location">
    <subcellularLocation>
        <location evidence="1">Membrane</location>
        <topology evidence="1">Multi-pass membrane protein</topology>
    </subcellularLocation>
</comment>
<keyword evidence="10" id="KW-1185">Reference proteome</keyword>
<dbReference type="CDD" id="cd04187">
    <property type="entry name" value="DPM1_like_bac"/>
    <property type="match status" value="1"/>
</dbReference>
<keyword evidence="2" id="KW-0328">Glycosyltransferase</keyword>
<reference evidence="9 10" key="1">
    <citation type="submission" date="2021-03" db="EMBL/GenBank/DDBJ databases">
        <title>Five novel Rahnella species.</title>
        <authorList>
            <person name="Brady C."/>
            <person name="Asselin J."/>
            <person name="Beer S."/>
            <person name="Bruberg M.B."/>
            <person name="Crampton B."/>
            <person name="Venter S."/>
            <person name="Arnold D."/>
            <person name="Denman S."/>
        </authorList>
    </citation>
    <scope>NUCLEOTIDE SEQUENCE [LARGE SCALE GENOMIC DNA]</scope>
    <source>
        <strain evidence="9 10">L72c</strain>
    </source>
</reference>